<evidence type="ECO:0008006" key="3">
    <source>
        <dbReference type="Google" id="ProtNLM"/>
    </source>
</evidence>
<gene>
    <name evidence="1" type="ORF">CASFOL_019745</name>
</gene>
<sequence length="74" mass="8481">MRKNNNEDSSSSQNFHYGGTLQIHFCRCGNELPLKTSWTKSNPGRRYWACPNYGVNTVEFSSGWTMKCAQDQSK</sequence>
<organism evidence="1 2">
    <name type="scientific">Castilleja foliolosa</name>
    <dbReference type="NCBI Taxonomy" id="1961234"/>
    <lineage>
        <taxon>Eukaryota</taxon>
        <taxon>Viridiplantae</taxon>
        <taxon>Streptophyta</taxon>
        <taxon>Embryophyta</taxon>
        <taxon>Tracheophyta</taxon>
        <taxon>Spermatophyta</taxon>
        <taxon>Magnoliopsida</taxon>
        <taxon>eudicotyledons</taxon>
        <taxon>Gunneridae</taxon>
        <taxon>Pentapetalae</taxon>
        <taxon>asterids</taxon>
        <taxon>lamiids</taxon>
        <taxon>Lamiales</taxon>
        <taxon>Orobanchaceae</taxon>
        <taxon>Pedicularideae</taxon>
        <taxon>Castillejinae</taxon>
        <taxon>Castilleja</taxon>
    </lineage>
</organism>
<dbReference type="Proteomes" id="UP001632038">
    <property type="component" value="Unassembled WGS sequence"/>
</dbReference>
<name>A0ABD3CYV8_9LAMI</name>
<reference evidence="2" key="1">
    <citation type="journal article" date="2024" name="IScience">
        <title>Strigolactones Initiate the Formation of Haustorium-like Structures in Castilleja.</title>
        <authorList>
            <person name="Buerger M."/>
            <person name="Peterson D."/>
            <person name="Chory J."/>
        </authorList>
    </citation>
    <scope>NUCLEOTIDE SEQUENCE [LARGE SCALE GENOMIC DNA]</scope>
</reference>
<comment type="caution">
    <text evidence="1">The sequence shown here is derived from an EMBL/GenBank/DDBJ whole genome shotgun (WGS) entry which is preliminary data.</text>
</comment>
<keyword evidence="2" id="KW-1185">Reference proteome</keyword>
<accession>A0ABD3CYV8</accession>
<evidence type="ECO:0000313" key="1">
    <source>
        <dbReference type="EMBL" id="KAL3635198.1"/>
    </source>
</evidence>
<proteinExistence type="predicted"/>
<protein>
    <recommendedName>
        <fullName evidence="3">Zinc finger GRF-type domain-containing protein</fullName>
    </recommendedName>
</protein>
<dbReference type="PANTHER" id="PTHR33248">
    <property type="entry name" value="ZINC ION-BINDING PROTEIN"/>
    <property type="match status" value="1"/>
</dbReference>
<dbReference type="AlphaFoldDB" id="A0ABD3CYV8"/>
<dbReference type="EMBL" id="JAVIJP010000027">
    <property type="protein sequence ID" value="KAL3635198.1"/>
    <property type="molecule type" value="Genomic_DNA"/>
</dbReference>
<evidence type="ECO:0000313" key="2">
    <source>
        <dbReference type="Proteomes" id="UP001632038"/>
    </source>
</evidence>